<reference evidence="1" key="1">
    <citation type="journal article" date="2014" name="Front. Microbiol.">
        <title>High frequency of phylogenetically diverse reductive dehalogenase-homologous genes in deep subseafloor sedimentary metagenomes.</title>
        <authorList>
            <person name="Kawai M."/>
            <person name="Futagami T."/>
            <person name="Toyoda A."/>
            <person name="Takaki Y."/>
            <person name="Nishi S."/>
            <person name="Hori S."/>
            <person name="Arai W."/>
            <person name="Tsubouchi T."/>
            <person name="Morono Y."/>
            <person name="Uchiyama I."/>
            <person name="Ito T."/>
            <person name="Fujiyama A."/>
            <person name="Inagaki F."/>
            <person name="Takami H."/>
        </authorList>
    </citation>
    <scope>NUCLEOTIDE SEQUENCE</scope>
    <source>
        <strain evidence="1">Expedition CK06-06</strain>
    </source>
</reference>
<dbReference type="EMBL" id="BARV01009363">
    <property type="protein sequence ID" value="GAI15372.1"/>
    <property type="molecule type" value="Genomic_DNA"/>
</dbReference>
<dbReference type="AlphaFoldDB" id="X1L7R5"/>
<proteinExistence type="predicted"/>
<name>X1L7R5_9ZZZZ</name>
<protein>
    <submittedName>
        <fullName evidence="1">Uncharacterized protein</fullName>
    </submittedName>
</protein>
<accession>X1L7R5</accession>
<evidence type="ECO:0000313" key="1">
    <source>
        <dbReference type="EMBL" id="GAI15372.1"/>
    </source>
</evidence>
<feature type="non-terminal residue" evidence="1">
    <location>
        <position position="1"/>
    </location>
</feature>
<sequence>LDEGFEVEVETSEQRRSSFLSVRLTGSELSKLREMAAKHGIGPSTYARLVLKSTIEQNNWGIQYPFSYLYNSVAEDESSARRPRICIFDTDAININPDVVGSFLDFVRRAYNCRMVTPEDADYEQVERLVKAQP</sequence>
<gene>
    <name evidence="1" type="ORF">S06H3_18497</name>
</gene>
<organism evidence="1">
    <name type="scientific">marine sediment metagenome</name>
    <dbReference type="NCBI Taxonomy" id="412755"/>
    <lineage>
        <taxon>unclassified sequences</taxon>
        <taxon>metagenomes</taxon>
        <taxon>ecological metagenomes</taxon>
    </lineage>
</organism>
<comment type="caution">
    <text evidence="1">The sequence shown here is derived from an EMBL/GenBank/DDBJ whole genome shotgun (WGS) entry which is preliminary data.</text>
</comment>